<name>A0ABR7DEZ0_9CLOT</name>
<protein>
    <recommendedName>
        <fullName evidence="3">Lipoprotein</fullName>
    </recommendedName>
</protein>
<comment type="caution">
    <text evidence="1">The sequence shown here is derived from an EMBL/GenBank/DDBJ whole genome shotgun (WGS) entry which is preliminary data.</text>
</comment>
<reference evidence="1 2" key="1">
    <citation type="submission" date="2020-08" db="EMBL/GenBank/DDBJ databases">
        <title>Genome public.</title>
        <authorList>
            <person name="Liu C."/>
            <person name="Sun Q."/>
        </authorList>
    </citation>
    <scope>NUCLEOTIDE SEQUENCE [LARGE SCALE GENOMIC DNA]</scope>
    <source>
        <strain evidence="1 2">NSJ-6</strain>
    </source>
</reference>
<dbReference type="PROSITE" id="PS51257">
    <property type="entry name" value="PROKAR_LIPOPROTEIN"/>
    <property type="match status" value="1"/>
</dbReference>
<dbReference type="EMBL" id="JACOOO010000031">
    <property type="protein sequence ID" value="MBC5629923.1"/>
    <property type="molecule type" value="Genomic_DNA"/>
</dbReference>
<gene>
    <name evidence="1" type="ORF">H8S20_13655</name>
</gene>
<proteinExistence type="predicted"/>
<evidence type="ECO:0008006" key="3">
    <source>
        <dbReference type="Google" id="ProtNLM"/>
    </source>
</evidence>
<sequence length="125" mass="13962">MKRKISIIILLMITLTLFTSCTGGSYTMTMGSLNGNSKHIEGKYNSFNGKYFSKVKLKDGDSVEYQTSINTDDGSMKLVLLDEKKSVLVNLESTGLIEITEDGNYYFTAIGDHHKGSFEVEWSIK</sequence>
<dbReference type="RefSeq" id="WP_141395429.1">
    <property type="nucleotide sequence ID" value="NZ_JACOOO010000031.1"/>
</dbReference>
<organism evidence="1 2">
    <name type="scientific">Clostridium hominis</name>
    <dbReference type="NCBI Taxonomy" id="2763036"/>
    <lineage>
        <taxon>Bacteria</taxon>
        <taxon>Bacillati</taxon>
        <taxon>Bacillota</taxon>
        <taxon>Clostridia</taxon>
        <taxon>Eubacteriales</taxon>
        <taxon>Clostridiaceae</taxon>
        <taxon>Clostridium</taxon>
    </lineage>
</organism>
<evidence type="ECO:0000313" key="1">
    <source>
        <dbReference type="EMBL" id="MBC5629923.1"/>
    </source>
</evidence>
<keyword evidence="2" id="KW-1185">Reference proteome</keyword>
<evidence type="ECO:0000313" key="2">
    <source>
        <dbReference type="Proteomes" id="UP000596929"/>
    </source>
</evidence>
<dbReference type="Proteomes" id="UP000596929">
    <property type="component" value="Unassembled WGS sequence"/>
</dbReference>
<accession>A0ABR7DEZ0</accession>